<dbReference type="InterPro" id="IPR029058">
    <property type="entry name" value="AB_hydrolase_fold"/>
</dbReference>
<evidence type="ECO:0000313" key="4">
    <source>
        <dbReference type="Proteomes" id="UP000550609"/>
    </source>
</evidence>
<proteinExistence type="predicted"/>
<dbReference type="Pfam" id="PF20410">
    <property type="entry name" value="X-Tfes_XVIPCD"/>
    <property type="match status" value="1"/>
</dbReference>
<name>A0A7W3UZJ0_9GAMM</name>
<dbReference type="AlphaFoldDB" id="A0A7W3UZJ0"/>
<evidence type="ECO:0000256" key="1">
    <source>
        <dbReference type="SAM" id="MobiDB-lite"/>
    </source>
</evidence>
<sequence length="398" mass="43318">MSLLENPSSGLAGSIHGQNPHVVDRELAQLLASTYTVAAQRRDPAVAVQPLPAGWHALDGSELLRAGIHPADLSDAKSGFDAALYRNEQGLVVLAFNGTDQGRDWRSNLRQGLGLTDVQYDQAIALTSKAQQAFGHDLVLSGHSLGGGLAATAGMVNNLPTVTFNAAGVHDATLERYDRDPEVLKQQAQQGLVRSYEVRNELLTYLQEDSLLTRWVMPDAPGHRIELPDPDPKGFFERMVPGVMLKHRLDLHGIDAVLQAQQQSGLDERPWQAQAGAADRQQQLLLDAARGLSTQRAPLGLHDDSRFFNTASHVAAHASQDGLQRIDHLIATPDQQRLVAVQGAVDDPAQRRSVVLAEAAAREPASQSYQRLEQCCQQQHEQEASHQQRQARAAVASH</sequence>
<dbReference type="Proteomes" id="UP000550609">
    <property type="component" value="Unassembled WGS sequence"/>
</dbReference>
<dbReference type="EMBL" id="JACIUV010000002">
    <property type="protein sequence ID" value="MBB1116187.1"/>
    <property type="molecule type" value="Genomic_DNA"/>
</dbReference>
<reference evidence="3 4" key="1">
    <citation type="submission" date="2020-08" db="EMBL/GenBank/DDBJ databases">
        <title>Stenotrophomonas sp. W1S232.</title>
        <authorList>
            <person name="Deng Y."/>
        </authorList>
    </citation>
    <scope>NUCLEOTIDE SEQUENCE [LARGE SCALE GENOMIC DNA]</scope>
    <source>
        <strain evidence="3 4">W1S232</strain>
    </source>
</reference>
<dbReference type="Pfam" id="PF26363">
    <property type="entry name" value="Phospholipase-like"/>
    <property type="match status" value="1"/>
</dbReference>
<dbReference type="Gene3D" id="3.40.50.1820">
    <property type="entry name" value="alpha/beta hydrolase"/>
    <property type="match status" value="1"/>
</dbReference>
<evidence type="ECO:0000259" key="2">
    <source>
        <dbReference type="Pfam" id="PF20410"/>
    </source>
</evidence>
<comment type="caution">
    <text evidence="3">The sequence shown here is derived from an EMBL/GenBank/DDBJ whole genome shotgun (WGS) entry which is preliminary data.</text>
</comment>
<organism evidence="3 4">
    <name type="scientific">Stenotrophomonas koreensis</name>
    <dbReference type="NCBI Taxonomy" id="266128"/>
    <lineage>
        <taxon>Bacteria</taxon>
        <taxon>Pseudomonadati</taxon>
        <taxon>Pseudomonadota</taxon>
        <taxon>Gammaproteobacteria</taxon>
        <taxon>Lysobacterales</taxon>
        <taxon>Lysobacteraceae</taxon>
        <taxon>Stenotrophomonas</taxon>
    </lineage>
</organism>
<evidence type="ECO:0000313" key="3">
    <source>
        <dbReference type="EMBL" id="MBB1116187.1"/>
    </source>
</evidence>
<dbReference type="InterPro" id="IPR046519">
    <property type="entry name" value="X-Tfes_XVIPCD"/>
</dbReference>
<dbReference type="SUPFAM" id="SSF53474">
    <property type="entry name" value="alpha/beta-Hydrolases"/>
    <property type="match status" value="1"/>
</dbReference>
<gene>
    <name evidence="3" type="ORF">H4O09_03765</name>
</gene>
<feature type="compositionally biased region" description="Low complexity" evidence="1">
    <location>
        <begin position="387"/>
        <end position="398"/>
    </location>
</feature>
<dbReference type="RefSeq" id="WP_182621549.1">
    <property type="nucleotide sequence ID" value="NZ_JACIUV010000002.1"/>
</dbReference>
<protein>
    <submittedName>
        <fullName evidence="3">DUF2974 domain-containing protein</fullName>
    </submittedName>
</protein>
<accession>A0A7W3UZJ0</accession>
<feature type="domain" description="X-Tfes XVIPCD" evidence="2">
    <location>
        <begin position="284"/>
        <end position="374"/>
    </location>
</feature>
<feature type="region of interest" description="Disordered" evidence="1">
    <location>
        <begin position="378"/>
        <end position="398"/>
    </location>
</feature>